<evidence type="ECO:0000256" key="2">
    <source>
        <dbReference type="ARBA" id="ARBA00022692"/>
    </source>
</evidence>
<keyword evidence="6 8" id="KW-0472">Membrane</keyword>
<evidence type="ECO:0000259" key="9">
    <source>
        <dbReference type="PROSITE" id="PS50893"/>
    </source>
</evidence>
<dbReference type="Gene3D" id="3.40.50.300">
    <property type="entry name" value="P-loop containing nucleotide triphosphate hydrolases"/>
    <property type="match status" value="1"/>
</dbReference>
<evidence type="ECO:0000256" key="4">
    <source>
        <dbReference type="ARBA" id="ARBA00022840"/>
    </source>
</evidence>
<dbReference type="PROSITE" id="PS50893">
    <property type="entry name" value="ABC_TRANSPORTER_2"/>
    <property type="match status" value="1"/>
</dbReference>
<feature type="domain" description="ABC transmembrane type-1" evidence="10">
    <location>
        <begin position="252"/>
        <end position="544"/>
    </location>
</feature>
<organism evidence="11 12">
    <name type="scientific">Streptomyces oryzae</name>
    <dbReference type="NCBI Taxonomy" id="1434886"/>
    <lineage>
        <taxon>Bacteria</taxon>
        <taxon>Bacillati</taxon>
        <taxon>Actinomycetota</taxon>
        <taxon>Actinomycetes</taxon>
        <taxon>Kitasatosporales</taxon>
        <taxon>Streptomycetaceae</taxon>
        <taxon>Streptomyces</taxon>
    </lineage>
</organism>
<comment type="subcellular location">
    <subcellularLocation>
        <location evidence="1">Cell membrane</location>
        <topology evidence="1">Multi-pass membrane protein</topology>
    </subcellularLocation>
</comment>
<evidence type="ECO:0000256" key="7">
    <source>
        <dbReference type="SAM" id="MobiDB-lite"/>
    </source>
</evidence>
<dbReference type="InterPro" id="IPR039421">
    <property type="entry name" value="Type_1_exporter"/>
</dbReference>
<dbReference type="InterPro" id="IPR003593">
    <property type="entry name" value="AAA+_ATPase"/>
</dbReference>
<dbReference type="InterPro" id="IPR003439">
    <property type="entry name" value="ABC_transporter-like_ATP-bd"/>
</dbReference>
<dbReference type="InterPro" id="IPR027417">
    <property type="entry name" value="P-loop_NTPase"/>
</dbReference>
<feature type="region of interest" description="Disordered" evidence="7">
    <location>
        <begin position="94"/>
        <end position="152"/>
    </location>
</feature>
<evidence type="ECO:0000256" key="5">
    <source>
        <dbReference type="ARBA" id="ARBA00022989"/>
    </source>
</evidence>
<evidence type="ECO:0000313" key="11">
    <source>
        <dbReference type="EMBL" id="MBO8194325.1"/>
    </source>
</evidence>
<name>A0ABS3XG01_9ACTN</name>
<feature type="region of interest" description="Disordered" evidence="7">
    <location>
        <begin position="1"/>
        <end position="26"/>
    </location>
</feature>
<dbReference type="InterPro" id="IPR011527">
    <property type="entry name" value="ABC1_TM_dom"/>
</dbReference>
<keyword evidence="3" id="KW-0547">Nucleotide-binding</keyword>
<dbReference type="Pfam" id="PF00005">
    <property type="entry name" value="ABC_tran"/>
    <property type="match status" value="1"/>
</dbReference>
<evidence type="ECO:0000313" key="12">
    <source>
        <dbReference type="Proteomes" id="UP001519064"/>
    </source>
</evidence>
<evidence type="ECO:0000256" key="8">
    <source>
        <dbReference type="SAM" id="Phobius"/>
    </source>
</evidence>
<keyword evidence="12" id="KW-1185">Reference proteome</keyword>
<dbReference type="InterPro" id="IPR036640">
    <property type="entry name" value="ABC1_TM_sf"/>
</dbReference>
<feature type="region of interest" description="Disordered" evidence="7">
    <location>
        <begin position="816"/>
        <end position="839"/>
    </location>
</feature>
<feature type="transmembrane region" description="Helical" evidence="8">
    <location>
        <begin position="250"/>
        <end position="278"/>
    </location>
</feature>
<dbReference type="SUPFAM" id="SSF52540">
    <property type="entry name" value="P-loop containing nucleoside triphosphate hydrolases"/>
    <property type="match status" value="1"/>
</dbReference>
<feature type="transmembrane region" description="Helical" evidence="8">
    <location>
        <begin position="160"/>
        <end position="178"/>
    </location>
</feature>
<dbReference type="PANTHER" id="PTHR43394">
    <property type="entry name" value="ATP-DEPENDENT PERMEASE MDL1, MITOCHONDRIAL"/>
    <property type="match status" value="1"/>
</dbReference>
<accession>A0ABS3XG01</accession>
<reference evidence="11 12" key="1">
    <citation type="submission" date="2020-11" db="EMBL/GenBank/DDBJ databases">
        <title>Streptomyces spirodelae sp. nov., isolated from duckweed.</title>
        <authorList>
            <person name="Saimee Y."/>
            <person name="Duangmal K."/>
        </authorList>
    </citation>
    <scope>NUCLEOTIDE SEQUENCE [LARGE SCALE GENOMIC DNA]</scope>
    <source>
        <strain evidence="11 12">S16-07</strain>
    </source>
</reference>
<gene>
    <name evidence="11" type="ORF">ITI46_22060</name>
</gene>
<keyword evidence="5 8" id="KW-1133">Transmembrane helix</keyword>
<dbReference type="PROSITE" id="PS00211">
    <property type="entry name" value="ABC_TRANSPORTER_1"/>
    <property type="match status" value="1"/>
</dbReference>
<evidence type="ECO:0000256" key="3">
    <source>
        <dbReference type="ARBA" id="ARBA00022741"/>
    </source>
</evidence>
<feature type="domain" description="ABC transporter" evidence="9">
    <location>
        <begin position="578"/>
        <end position="813"/>
    </location>
</feature>
<dbReference type="Gene3D" id="1.20.1560.10">
    <property type="entry name" value="ABC transporter type 1, transmembrane domain"/>
    <property type="match status" value="1"/>
</dbReference>
<keyword evidence="2 8" id="KW-0812">Transmembrane</keyword>
<feature type="transmembrane region" description="Helical" evidence="8">
    <location>
        <begin position="298"/>
        <end position="320"/>
    </location>
</feature>
<feature type="transmembrane region" description="Helical" evidence="8">
    <location>
        <begin position="190"/>
        <end position="208"/>
    </location>
</feature>
<dbReference type="PROSITE" id="PS50929">
    <property type="entry name" value="ABC_TM1F"/>
    <property type="match status" value="1"/>
</dbReference>
<proteinExistence type="predicted"/>
<evidence type="ECO:0000256" key="6">
    <source>
        <dbReference type="ARBA" id="ARBA00023136"/>
    </source>
</evidence>
<dbReference type="Proteomes" id="UP001519064">
    <property type="component" value="Unassembled WGS sequence"/>
</dbReference>
<protein>
    <submittedName>
        <fullName evidence="11">ABC transporter ATP-binding protein</fullName>
    </submittedName>
</protein>
<evidence type="ECO:0000259" key="10">
    <source>
        <dbReference type="PROSITE" id="PS50929"/>
    </source>
</evidence>
<dbReference type="Pfam" id="PF00664">
    <property type="entry name" value="ABC_membrane"/>
    <property type="match status" value="1"/>
</dbReference>
<keyword evidence="4 11" id="KW-0067">ATP-binding</keyword>
<feature type="compositionally biased region" description="Low complexity" evidence="7">
    <location>
        <begin position="8"/>
        <end position="17"/>
    </location>
</feature>
<dbReference type="SMART" id="SM00382">
    <property type="entry name" value="AAA"/>
    <property type="match status" value="1"/>
</dbReference>
<sequence>MDPPAASAPPSSRLADAPPRPRSVLPGRQRWEVAAVRGRPNLARLLESSLQATPGIDRAEVSPVTGRVLLFHETTLSSREAARLLGGTVAQVLTRLTDQPGNPRRRTPPGGQREASGRVPRRTPRRADGGSDGAQPVAGGGSDRAQPVADGVRRSAGSGLGVLAVAGAGTGVALALGAGKHVLRVLAKPWLSLGICAAATAAVVRNAWRRSNAARAAAGATDASGASETASGATRRHFLARLVGRRRGKFTLAAALSVLAQVTELSLFAALSYTVTALASGGSQQLAGLGLVGLKSQLTALAGVMGLTAAVSTGLSYLAAGTWNQLARSVESDLRTSTYAHVQRLSTADLEGERTSHTTQVLTEDISSLGDFIGRTLHESTQLATCFAVLAPAFLTLAPQLAWLAFAPIPVVAWLSFRSQERTAGDRAASAAARSRLHARLTDNLQANVMVKAACTEEYEEQRVAELCAEYGEASRRTDRSSALQAQLVRLCAFAAVPGAVLLGGNAFVRGELPLERFTPLLDLPAMTLARLYRLGDLTESYRRSVDAFARVQRLLDLPTEPAEGSRELPADGVRGELSLQKVTFAYPGRPPALRDLSLTIAPGRVTGIVGATGAGKTTIAKLLMRFRDPTTGQVLLDGVDVSEVPLHELRSVIGYVSQEPFVFDGTIAENIRYGTFDADQRRVVQAARCAGADSFIESLPNGYDTQVGERGGALSGGQRQRIALARTFLADPPVVILDEATSAVDNETEAAIQRSLEAFARKRTLIVIAHRLSTIRNADTIYVMERGGSIAECGTHTELVQRGGRYAKLWQLQAGEPSPSQPAEREGQPPTWLRALPS</sequence>
<evidence type="ECO:0000256" key="1">
    <source>
        <dbReference type="ARBA" id="ARBA00004651"/>
    </source>
</evidence>
<dbReference type="PANTHER" id="PTHR43394:SF1">
    <property type="entry name" value="ATP-BINDING CASSETTE SUB-FAMILY B MEMBER 10, MITOCHONDRIAL"/>
    <property type="match status" value="1"/>
</dbReference>
<dbReference type="SUPFAM" id="SSF90123">
    <property type="entry name" value="ABC transporter transmembrane region"/>
    <property type="match status" value="1"/>
</dbReference>
<comment type="caution">
    <text evidence="11">The sequence shown here is derived from an EMBL/GenBank/DDBJ whole genome shotgun (WGS) entry which is preliminary data.</text>
</comment>
<dbReference type="InterPro" id="IPR017871">
    <property type="entry name" value="ABC_transporter-like_CS"/>
</dbReference>
<feature type="transmembrane region" description="Helical" evidence="8">
    <location>
        <begin position="383"/>
        <end position="406"/>
    </location>
</feature>
<dbReference type="EMBL" id="JADKMA010000121">
    <property type="protein sequence ID" value="MBO8194325.1"/>
    <property type="molecule type" value="Genomic_DNA"/>
</dbReference>
<dbReference type="GO" id="GO:0005524">
    <property type="term" value="F:ATP binding"/>
    <property type="evidence" value="ECO:0007669"/>
    <property type="project" value="UniProtKB-KW"/>
</dbReference>